<gene>
    <name evidence="1" type="ORF">PAXRUDRAFT_60012</name>
</gene>
<dbReference type="AlphaFoldDB" id="A0A0D0CLI4"/>
<feature type="non-terminal residue" evidence="1">
    <location>
        <position position="93"/>
    </location>
</feature>
<keyword evidence="2" id="KW-1185">Reference proteome</keyword>
<feature type="non-terminal residue" evidence="1">
    <location>
        <position position="1"/>
    </location>
</feature>
<accession>A0A0D0CLI4</accession>
<dbReference type="HOGENOM" id="CLU_040082_6_1_1"/>
<reference evidence="1 2" key="1">
    <citation type="submission" date="2014-04" db="EMBL/GenBank/DDBJ databases">
        <authorList>
            <consortium name="DOE Joint Genome Institute"/>
            <person name="Kuo A."/>
            <person name="Kohler A."/>
            <person name="Jargeat P."/>
            <person name="Nagy L.G."/>
            <person name="Floudas D."/>
            <person name="Copeland A."/>
            <person name="Barry K.W."/>
            <person name="Cichocki N."/>
            <person name="Veneault-Fourrey C."/>
            <person name="LaButti K."/>
            <person name="Lindquist E.A."/>
            <person name="Lipzen A."/>
            <person name="Lundell T."/>
            <person name="Morin E."/>
            <person name="Murat C."/>
            <person name="Sun H."/>
            <person name="Tunlid A."/>
            <person name="Henrissat B."/>
            <person name="Grigoriev I.V."/>
            <person name="Hibbett D.S."/>
            <person name="Martin F."/>
            <person name="Nordberg H.P."/>
            <person name="Cantor M.N."/>
            <person name="Hua S.X."/>
        </authorList>
    </citation>
    <scope>NUCLEOTIDE SEQUENCE [LARGE SCALE GENOMIC DNA]</scope>
    <source>
        <strain evidence="1 2">Ve08.2h10</strain>
    </source>
</reference>
<dbReference type="Proteomes" id="UP000054538">
    <property type="component" value="Unassembled WGS sequence"/>
</dbReference>
<proteinExistence type="predicted"/>
<name>A0A0D0CLI4_9AGAM</name>
<reference evidence="2" key="2">
    <citation type="submission" date="2015-01" db="EMBL/GenBank/DDBJ databases">
        <title>Evolutionary Origins and Diversification of the Mycorrhizal Mutualists.</title>
        <authorList>
            <consortium name="DOE Joint Genome Institute"/>
            <consortium name="Mycorrhizal Genomics Consortium"/>
            <person name="Kohler A."/>
            <person name="Kuo A."/>
            <person name="Nagy L.G."/>
            <person name="Floudas D."/>
            <person name="Copeland A."/>
            <person name="Barry K.W."/>
            <person name="Cichocki N."/>
            <person name="Veneault-Fourrey C."/>
            <person name="LaButti K."/>
            <person name="Lindquist E.A."/>
            <person name="Lipzen A."/>
            <person name="Lundell T."/>
            <person name="Morin E."/>
            <person name="Murat C."/>
            <person name="Riley R."/>
            <person name="Ohm R."/>
            <person name="Sun H."/>
            <person name="Tunlid A."/>
            <person name="Henrissat B."/>
            <person name="Grigoriev I.V."/>
            <person name="Hibbett D.S."/>
            <person name="Martin F."/>
        </authorList>
    </citation>
    <scope>NUCLEOTIDE SEQUENCE [LARGE SCALE GENOMIC DNA]</scope>
    <source>
        <strain evidence="2">Ve08.2h10</strain>
    </source>
</reference>
<protein>
    <submittedName>
        <fullName evidence="1">Uncharacterized protein</fullName>
    </submittedName>
</protein>
<sequence length="93" mass="10714">CVMGLAIRHIREQFQQLNTIISKYFRKMLDTFSTPGIYAKYVHLPHTNEPTPAKISDNPKYMPFFKDAISMIDGMHIACTPSAADRESTWNHK</sequence>
<dbReference type="EMBL" id="KN827662">
    <property type="protein sequence ID" value="KIK76123.1"/>
    <property type="molecule type" value="Genomic_DNA"/>
</dbReference>
<evidence type="ECO:0000313" key="2">
    <source>
        <dbReference type="Proteomes" id="UP000054538"/>
    </source>
</evidence>
<dbReference type="OrthoDB" id="2649332at2759"/>
<evidence type="ECO:0000313" key="1">
    <source>
        <dbReference type="EMBL" id="KIK76123.1"/>
    </source>
</evidence>
<dbReference type="InParanoid" id="A0A0D0CLI4"/>
<organism evidence="1 2">
    <name type="scientific">Paxillus rubicundulus Ve08.2h10</name>
    <dbReference type="NCBI Taxonomy" id="930991"/>
    <lineage>
        <taxon>Eukaryota</taxon>
        <taxon>Fungi</taxon>
        <taxon>Dikarya</taxon>
        <taxon>Basidiomycota</taxon>
        <taxon>Agaricomycotina</taxon>
        <taxon>Agaricomycetes</taxon>
        <taxon>Agaricomycetidae</taxon>
        <taxon>Boletales</taxon>
        <taxon>Paxilineae</taxon>
        <taxon>Paxillaceae</taxon>
        <taxon>Paxillus</taxon>
    </lineage>
</organism>